<dbReference type="RefSeq" id="WP_132709595.1">
    <property type="nucleotide sequence ID" value="NZ_JACIGF010000018.1"/>
</dbReference>
<dbReference type="Gene3D" id="3.40.50.150">
    <property type="entry name" value="Vaccinia Virus protein VP39"/>
    <property type="match status" value="2"/>
</dbReference>
<dbReference type="GO" id="GO:0006298">
    <property type="term" value="P:mismatch repair"/>
    <property type="evidence" value="ECO:0007669"/>
    <property type="project" value="TreeGrafter"/>
</dbReference>
<evidence type="ECO:0000313" key="5">
    <source>
        <dbReference type="Proteomes" id="UP000295399"/>
    </source>
</evidence>
<dbReference type="InParanoid" id="A0A4R2P661"/>
<dbReference type="InterPro" id="IPR029063">
    <property type="entry name" value="SAM-dependent_MTases_sf"/>
</dbReference>
<dbReference type="GO" id="GO:0009007">
    <property type="term" value="F:site-specific DNA-methyltransferase (adenine-specific) activity"/>
    <property type="evidence" value="ECO:0007669"/>
    <property type="project" value="UniProtKB-EC"/>
</dbReference>
<dbReference type="GO" id="GO:1904047">
    <property type="term" value="F:S-adenosyl-L-methionine binding"/>
    <property type="evidence" value="ECO:0007669"/>
    <property type="project" value="TreeGrafter"/>
</dbReference>
<reference evidence="4 5" key="1">
    <citation type="submission" date="2019-03" db="EMBL/GenBank/DDBJ databases">
        <title>Genomic Encyclopedia of Type Strains, Phase IV (KMG-IV): sequencing the most valuable type-strain genomes for metagenomic binning, comparative biology and taxonomic classification.</title>
        <authorList>
            <person name="Goeker M."/>
        </authorList>
    </citation>
    <scope>NUCLEOTIDE SEQUENCE [LARGE SCALE GENOMIC DNA]</scope>
    <source>
        <strain evidence="4 5">DSM 2132</strain>
    </source>
</reference>
<gene>
    <name evidence="4" type="ORF">EV659_11818</name>
</gene>
<keyword evidence="1 4" id="KW-0489">Methyltransferase</keyword>
<protein>
    <submittedName>
        <fullName evidence="4">DNA adenine methylase</fullName>
    </submittedName>
</protein>
<evidence type="ECO:0000256" key="2">
    <source>
        <dbReference type="ARBA" id="ARBA00022679"/>
    </source>
</evidence>
<evidence type="ECO:0000256" key="1">
    <source>
        <dbReference type="ARBA" id="ARBA00022603"/>
    </source>
</evidence>
<dbReference type="PANTHER" id="PTHR30481">
    <property type="entry name" value="DNA ADENINE METHYLASE"/>
    <property type="match status" value="1"/>
</dbReference>
<organism evidence="4 5">
    <name type="scientific">Rhodothalassium salexigens DSM 2132</name>
    <dbReference type="NCBI Taxonomy" id="1188247"/>
    <lineage>
        <taxon>Bacteria</taxon>
        <taxon>Pseudomonadati</taxon>
        <taxon>Pseudomonadota</taxon>
        <taxon>Alphaproteobacteria</taxon>
        <taxon>Rhodothalassiales</taxon>
        <taxon>Rhodothalassiaceae</taxon>
        <taxon>Rhodothalassium</taxon>
    </lineage>
</organism>
<dbReference type="AlphaFoldDB" id="A0A4R2P661"/>
<dbReference type="GO" id="GO:0043565">
    <property type="term" value="F:sequence-specific DNA binding"/>
    <property type="evidence" value="ECO:0007669"/>
    <property type="project" value="TreeGrafter"/>
</dbReference>
<dbReference type="EMBL" id="SLXO01000018">
    <property type="protein sequence ID" value="TCP29708.1"/>
    <property type="molecule type" value="Genomic_DNA"/>
</dbReference>
<dbReference type="PRINTS" id="PR00505">
    <property type="entry name" value="D12N6MTFRASE"/>
</dbReference>
<dbReference type="PANTHER" id="PTHR30481:SF4">
    <property type="entry name" value="SITE-SPECIFIC DNA-METHYLTRANSFERASE (ADENINE-SPECIFIC)"/>
    <property type="match status" value="1"/>
</dbReference>
<dbReference type="OrthoDB" id="9805629at2"/>
<keyword evidence="3" id="KW-0949">S-adenosyl-L-methionine</keyword>
<keyword evidence="2" id="KW-0808">Transferase</keyword>
<accession>A0A4R2P661</accession>
<evidence type="ECO:0000313" key="4">
    <source>
        <dbReference type="EMBL" id="TCP29708.1"/>
    </source>
</evidence>
<sequence length="279" mass="31589">MINPVLRWHGGKARLAPWIISHFPAHRVYVEPYGGAGSVLLSKPRAYAEVYNDLDGDVVTLFHILRTPGAAERLEEALRLTPFARTEYLAAYEPCGDPVERARRLIVRSMMGHGSNSPHSITGFRADTRRDGGTPVRDWARYPDRLPEIVDRLRGVVIENRPAIAVMGAHDGEQTLHYVDPPYVPSTRGRGRDYAFEMTEEDHADLADCLHRLRGMVVVSGYPSPLYERLYPKWERVERRAYADGARQRVECLWLNPAACHRRPTADLFCQTDDGECVA</sequence>
<proteinExistence type="predicted"/>
<dbReference type="GO" id="GO:0009307">
    <property type="term" value="P:DNA restriction-modification system"/>
    <property type="evidence" value="ECO:0007669"/>
    <property type="project" value="InterPro"/>
</dbReference>
<dbReference type="FunCoup" id="A0A4R2P661">
    <property type="interactions" value="37"/>
</dbReference>
<dbReference type="Pfam" id="PF02086">
    <property type="entry name" value="MethyltransfD12"/>
    <property type="match status" value="1"/>
</dbReference>
<dbReference type="GO" id="GO:0032259">
    <property type="term" value="P:methylation"/>
    <property type="evidence" value="ECO:0007669"/>
    <property type="project" value="UniProtKB-KW"/>
</dbReference>
<dbReference type="Proteomes" id="UP000295399">
    <property type="component" value="Unassembled WGS sequence"/>
</dbReference>
<dbReference type="InterPro" id="IPR012327">
    <property type="entry name" value="MeTrfase_D12"/>
</dbReference>
<name>A0A4R2P661_RHOSA</name>
<keyword evidence="5" id="KW-1185">Reference proteome</keyword>
<comment type="caution">
    <text evidence="4">The sequence shown here is derived from an EMBL/GenBank/DDBJ whole genome shotgun (WGS) entry which is preliminary data.</text>
</comment>
<evidence type="ECO:0000256" key="3">
    <source>
        <dbReference type="ARBA" id="ARBA00022691"/>
    </source>
</evidence>
<dbReference type="SUPFAM" id="SSF53335">
    <property type="entry name" value="S-adenosyl-L-methionine-dependent methyltransferases"/>
    <property type="match status" value="1"/>
</dbReference>